<organism evidence="2 3">
    <name type="scientific">Eublepharis macularius</name>
    <name type="common">Leopard gecko</name>
    <name type="synonym">Cyrtodactylus macularius</name>
    <dbReference type="NCBI Taxonomy" id="481883"/>
    <lineage>
        <taxon>Eukaryota</taxon>
        <taxon>Metazoa</taxon>
        <taxon>Chordata</taxon>
        <taxon>Craniata</taxon>
        <taxon>Vertebrata</taxon>
        <taxon>Euteleostomi</taxon>
        <taxon>Lepidosauria</taxon>
        <taxon>Squamata</taxon>
        <taxon>Bifurcata</taxon>
        <taxon>Gekkota</taxon>
        <taxon>Eublepharidae</taxon>
        <taxon>Eublepharinae</taxon>
        <taxon>Eublepharis</taxon>
    </lineage>
</organism>
<dbReference type="CTD" id="56311"/>
<protein>
    <submittedName>
        <fullName evidence="3">Ankyrin repeat domain-containing protein 7</fullName>
    </submittedName>
</protein>
<proteinExistence type="predicted"/>
<dbReference type="InterPro" id="IPR050657">
    <property type="entry name" value="Ankyrin_repeat_domain"/>
</dbReference>
<evidence type="ECO:0000256" key="1">
    <source>
        <dbReference type="SAM" id="MobiDB-lite"/>
    </source>
</evidence>
<evidence type="ECO:0000313" key="2">
    <source>
        <dbReference type="Proteomes" id="UP001190640"/>
    </source>
</evidence>
<reference evidence="3" key="1">
    <citation type="submission" date="2025-08" db="UniProtKB">
        <authorList>
            <consortium name="RefSeq"/>
        </authorList>
    </citation>
    <scope>IDENTIFICATION</scope>
    <source>
        <tissue evidence="3">Blood</tissue>
    </source>
</reference>
<sequence length="89" mass="10109">MKEKKFFRFGKKWKEQPSPSRPGASLSPSSPRVASEDGGYQLRIKELGKLHRAAAGGDLKKLQQLLKKHDLNQLDEANRYKDVTKNSSR</sequence>
<feature type="region of interest" description="Disordered" evidence="1">
    <location>
        <begin position="1"/>
        <end position="38"/>
    </location>
</feature>
<dbReference type="KEGG" id="emc:129336333"/>
<keyword evidence="2" id="KW-1185">Reference proteome</keyword>
<evidence type="ECO:0000313" key="3">
    <source>
        <dbReference type="RefSeq" id="XP_054845441.1"/>
    </source>
</evidence>
<dbReference type="AlphaFoldDB" id="A0AA97JYL5"/>
<dbReference type="PANTHER" id="PTHR24147">
    <property type="entry name" value="ANKYRIN REPEAT DOMAIN 36-RELATED"/>
    <property type="match status" value="1"/>
</dbReference>
<dbReference type="Proteomes" id="UP001190640">
    <property type="component" value="Chromosome 9"/>
</dbReference>
<dbReference type="PANTHER" id="PTHR24147:SF53">
    <property type="entry name" value="ANKYRIN REPEAT DOMAIN 26"/>
    <property type="match status" value="1"/>
</dbReference>
<dbReference type="GeneID" id="129336333"/>
<name>A0AA97JYL5_EUBMA</name>
<gene>
    <name evidence="3" type="primary">ANKRD7</name>
</gene>
<dbReference type="RefSeq" id="XP_054845441.1">
    <property type="nucleotide sequence ID" value="XM_054989466.1"/>
</dbReference>
<accession>A0AA97JYL5</accession>